<dbReference type="Pfam" id="PF03561">
    <property type="entry name" value="Allantoicase"/>
    <property type="match status" value="2"/>
</dbReference>
<comment type="catalytic activity">
    <reaction evidence="2">
        <text>allantoate + H2O = (S)-ureidoglycolate + urea</text>
        <dbReference type="Rhea" id="RHEA:11016"/>
        <dbReference type="ChEBI" id="CHEBI:15377"/>
        <dbReference type="ChEBI" id="CHEBI:16199"/>
        <dbReference type="ChEBI" id="CHEBI:17536"/>
        <dbReference type="ChEBI" id="CHEBI:57296"/>
        <dbReference type="EC" id="3.5.3.4"/>
    </reaction>
</comment>
<sequence>MSEFTALPDLALRSLGGSVIAANDESFAERESLIRPGRPGFQPHTFGAKGQVYDGWETRRRREPGHDWALVRLGLPGVIRGIVIDTAWFRGNYPPHASVEAVAMEGYPTVAELEAADWTEIVPKSEIKGDAEHFFEVADERRYTHVRLNIFPDGGVARLRVHGEVRPDLALYDGLSLDLAALENGALVTACSNQFYSSPNNVLAPGLARHQAEGWETARRRDGGNDWLVIRLAGAGVIRLAEIDTTNLLFNAPGAVSIEGTADGTTWFGLLPRTRLQPDTPHRFRIGDAPAVTHVRVDIHPDGGLARIRLHGSLSES</sequence>
<feature type="domain" description="Allantoicase" evidence="3">
    <location>
        <begin position="16"/>
        <end position="165"/>
    </location>
</feature>
<dbReference type="AlphaFoldDB" id="A0A239C187"/>
<dbReference type="GO" id="GO:0000256">
    <property type="term" value="P:allantoin catabolic process"/>
    <property type="evidence" value="ECO:0007669"/>
    <property type="project" value="UniProtKB-UniRule"/>
</dbReference>
<name>A0A239C187_9ACTN</name>
<evidence type="ECO:0000256" key="1">
    <source>
        <dbReference type="ARBA" id="ARBA00009242"/>
    </source>
</evidence>
<dbReference type="NCBIfam" id="TIGR02961">
    <property type="entry name" value="allantoicase"/>
    <property type="match status" value="1"/>
</dbReference>
<dbReference type="OrthoDB" id="2078334at2"/>
<proteinExistence type="inferred from homology"/>
<keyword evidence="2" id="KW-0659">Purine metabolism</keyword>
<comment type="similarity">
    <text evidence="1 2">Belongs to the allantoicase family.</text>
</comment>
<keyword evidence="2" id="KW-0378">Hydrolase</keyword>
<comment type="pathway">
    <text evidence="2">Nitrogen metabolism; (S)-allantoin degradation; (S)-ureidoglycolate from allantoate (aminidohydrolase route): step 1/1.</text>
</comment>
<dbReference type="InterPro" id="IPR015908">
    <property type="entry name" value="Allantoicase_dom"/>
</dbReference>
<protein>
    <recommendedName>
        <fullName evidence="2">Probable allantoicase</fullName>
        <ecNumber evidence="2">3.5.3.4</ecNumber>
    </recommendedName>
    <alternativeName>
        <fullName evidence="2">Allantoate amidinohydrolase</fullName>
    </alternativeName>
</protein>
<evidence type="ECO:0000259" key="3">
    <source>
        <dbReference type="Pfam" id="PF03561"/>
    </source>
</evidence>
<gene>
    <name evidence="2" type="primary">alc</name>
    <name evidence="4" type="ORF">SAMN05216276_1004253</name>
</gene>
<dbReference type="InterPro" id="IPR005164">
    <property type="entry name" value="Allantoicase"/>
</dbReference>
<dbReference type="Gene3D" id="2.60.120.260">
    <property type="entry name" value="Galactose-binding domain-like"/>
    <property type="match status" value="2"/>
</dbReference>
<evidence type="ECO:0000313" key="5">
    <source>
        <dbReference type="Proteomes" id="UP000198282"/>
    </source>
</evidence>
<dbReference type="EC" id="3.5.3.4" evidence="2"/>
<dbReference type="GO" id="GO:0004037">
    <property type="term" value="F:allantoicase activity"/>
    <property type="evidence" value="ECO:0007669"/>
    <property type="project" value="UniProtKB-UniRule"/>
</dbReference>
<reference evidence="4 5" key="1">
    <citation type="submission" date="2017-06" db="EMBL/GenBank/DDBJ databases">
        <authorList>
            <person name="Kim H.J."/>
            <person name="Triplett B.A."/>
        </authorList>
    </citation>
    <scope>NUCLEOTIDE SEQUENCE [LARGE SCALE GENOMIC DNA]</scope>
    <source>
        <strain evidence="4 5">CGMCC 4.2132</strain>
    </source>
</reference>
<dbReference type="UniPathway" id="UPA00395">
    <property type="reaction ID" value="UER00654"/>
</dbReference>
<dbReference type="PANTHER" id="PTHR12045:SF3">
    <property type="entry name" value="INACTIVE ALLANTOICASE-RELATED"/>
    <property type="match status" value="1"/>
</dbReference>
<evidence type="ECO:0000313" key="4">
    <source>
        <dbReference type="EMBL" id="SNS13926.1"/>
    </source>
</evidence>
<feature type="domain" description="Allantoicase" evidence="3">
    <location>
        <begin position="185"/>
        <end position="313"/>
    </location>
</feature>
<dbReference type="InterPro" id="IPR008979">
    <property type="entry name" value="Galactose-bd-like_sf"/>
</dbReference>
<dbReference type="RefSeq" id="WP_089206220.1">
    <property type="nucleotide sequence ID" value="NZ_FZOD01000004.1"/>
</dbReference>
<dbReference type="HAMAP" id="MF_00813">
    <property type="entry name" value="Allantoicase"/>
    <property type="match status" value="1"/>
</dbReference>
<evidence type="ECO:0000256" key="2">
    <source>
        <dbReference type="HAMAP-Rule" id="MF_00813"/>
    </source>
</evidence>
<dbReference type="GO" id="GO:0006144">
    <property type="term" value="P:purine nucleobase metabolic process"/>
    <property type="evidence" value="ECO:0007669"/>
    <property type="project" value="UniProtKB-KW"/>
</dbReference>
<accession>A0A239C187</accession>
<dbReference type="EMBL" id="FZOD01000004">
    <property type="protein sequence ID" value="SNS13926.1"/>
    <property type="molecule type" value="Genomic_DNA"/>
</dbReference>
<dbReference type="Proteomes" id="UP000198282">
    <property type="component" value="Unassembled WGS sequence"/>
</dbReference>
<dbReference type="PIRSF" id="PIRSF016516">
    <property type="entry name" value="Allantoicase"/>
    <property type="match status" value="1"/>
</dbReference>
<dbReference type="PANTHER" id="PTHR12045">
    <property type="entry name" value="ALLANTOICASE"/>
    <property type="match status" value="1"/>
</dbReference>
<keyword evidence="5" id="KW-1185">Reference proteome</keyword>
<organism evidence="4 5">
    <name type="scientific">Streptosporangium subroseum</name>
    <dbReference type="NCBI Taxonomy" id="106412"/>
    <lineage>
        <taxon>Bacteria</taxon>
        <taxon>Bacillati</taxon>
        <taxon>Actinomycetota</taxon>
        <taxon>Actinomycetes</taxon>
        <taxon>Streptosporangiales</taxon>
        <taxon>Streptosporangiaceae</taxon>
        <taxon>Streptosporangium</taxon>
    </lineage>
</organism>
<dbReference type="SUPFAM" id="SSF49785">
    <property type="entry name" value="Galactose-binding domain-like"/>
    <property type="match status" value="2"/>
</dbReference>